<protein>
    <submittedName>
        <fullName evidence="2">Uncharacterized protein</fullName>
    </submittedName>
</protein>
<accession>A0A3S4V6A3</accession>
<proteinExistence type="predicted"/>
<name>A0A3S4V6A3_9ACTN</name>
<evidence type="ECO:0000313" key="3">
    <source>
        <dbReference type="Proteomes" id="UP000277858"/>
    </source>
</evidence>
<evidence type="ECO:0000256" key="1">
    <source>
        <dbReference type="SAM" id="MobiDB-lite"/>
    </source>
</evidence>
<feature type="region of interest" description="Disordered" evidence="1">
    <location>
        <begin position="137"/>
        <end position="170"/>
    </location>
</feature>
<dbReference type="EMBL" id="LR134473">
    <property type="protein sequence ID" value="VEI02884.1"/>
    <property type="molecule type" value="Genomic_DNA"/>
</dbReference>
<dbReference type="Proteomes" id="UP000277858">
    <property type="component" value="Chromosome"/>
</dbReference>
<organism evidence="2 3">
    <name type="scientific">Acidipropionibacterium jensenii</name>
    <dbReference type="NCBI Taxonomy" id="1749"/>
    <lineage>
        <taxon>Bacteria</taxon>
        <taxon>Bacillati</taxon>
        <taxon>Actinomycetota</taxon>
        <taxon>Actinomycetes</taxon>
        <taxon>Propionibacteriales</taxon>
        <taxon>Propionibacteriaceae</taxon>
        <taxon>Acidipropionibacterium</taxon>
    </lineage>
</organism>
<feature type="compositionally biased region" description="Low complexity" evidence="1">
    <location>
        <begin position="140"/>
        <end position="167"/>
    </location>
</feature>
<keyword evidence="3" id="KW-1185">Reference proteome</keyword>
<dbReference type="AlphaFoldDB" id="A0A3S4V6A3"/>
<reference evidence="2 3" key="1">
    <citation type="submission" date="2018-12" db="EMBL/GenBank/DDBJ databases">
        <authorList>
            <consortium name="Pathogen Informatics"/>
        </authorList>
    </citation>
    <scope>NUCLEOTIDE SEQUENCE [LARGE SCALE GENOMIC DNA]</scope>
    <source>
        <strain evidence="2 3">NCTC13652</strain>
    </source>
</reference>
<gene>
    <name evidence="2" type="ORF">NCTC13652_01078</name>
</gene>
<sequence>MSPVSRGPFGSFAPSALLLSPLPLPPLVPSVLLLPRSLRGFYFSTRGGASVCCQSAALRVPASGPMRQEGVRRHGICGQLPVRCDGHNSGGSCPQIPCRALAPCPVSCEDAAMDRRVLATAIAMAVIGSGLTACGNDPEASPSPATSISTATTPTPTTATPSATPTPSEDPLFTEAKAVHLKYLSELISFEKSGGGTELPPQMSALVGGAYKKTVQRTYALFEESGLRAEPDSKWSRPSTWRISTTGNHMIAIGACVDLRGVTYSKKGTQKTARGPWRLDELQFDRKGSTLIITEGRTTKVTSCG</sequence>
<evidence type="ECO:0000313" key="2">
    <source>
        <dbReference type="EMBL" id="VEI02884.1"/>
    </source>
</evidence>